<comment type="caution">
    <text evidence="2">The sequence shown here is derived from an EMBL/GenBank/DDBJ whole genome shotgun (WGS) entry which is preliminary data.</text>
</comment>
<dbReference type="RefSeq" id="WP_007019337.1">
    <property type="nucleotide sequence ID" value="NZ_CH724123.1"/>
</dbReference>
<dbReference type="SUPFAM" id="SSF50939">
    <property type="entry name" value="Sialidases"/>
    <property type="match status" value="1"/>
</dbReference>
<dbReference type="EMBL" id="AAQH01000028">
    <property type="protein sequence ID" value="EAT10934.1"/>
    <property type="molecule type" value="Genomic_DNA"/>
</dbReference>
<organism evidence="2 3">
    <name type="scientific">Bermanella marisrubri</name>
    <dbReference type="NCBI Taxonomy" id="207949"/>
    <lineage>
        <taxon>Bacteria</taxon>
        <taxon>Pseudomonadati</taxon>
        <taxon>Pseudomonadota</taxon>
        <taxon>Gammaproteobacteria</taxon>
        <taxon>Oceanospirillales</taxon>
        <taxon>Oceanospirillaceae</taxon>
        <taxon>Bermanella</taxon>
    </lineage>
</organism>
<feature type="domain" description="Sialidase" evidence="1">
    <location>
        <begin position="75"/>
        <end position="365"/>
    </location>
</feature>
<dbReference type="Gene3D" id="2.120.10.10">
    <property type="match status" value="1"/>
</dbReference>
<dbReference type="Pfam" id="PF13088">
    <property type="entry name" value="BNR_2"/>
    <property type="match status" value="1"/>
</dbReference>
<evidence type="ECO:0000259" key="1">
    <source>
        <dbReference type="Pfam" id="PF13088"/>
    </source>
</evidence>
<dbReference type="InterPro" id="IPR011040">
    <property type="entry name" value="Sialidase"/>
</dbReference>
<dbReference type="HOGENOM" id="CLU_054555_0_0_6"/>
<evidence type="ECO:0000313" key="3">
    <source>
        <dbReference type="Proteomes" id="UP000004263"/>
    </source>
</evidence>
<dbReference type="PANTHER" id="PTHR43752">
    <property type="entry name" value="BNR/ASP-BOX REPEAT FAMILY PROTEIN"/>
    <property type="match status" value="1"/>
</dbReference>
<dbReference type="AlphaFoldDB" id="Q1MY76"/>
<dbReference type="OrthoDB" id="41724at2"/>
<evidence type="ECO:0000313" key="2">
    <source>
        <dbReference type="EMBL" id="EAT10934.1"/>
    </source>
</evidence>
<dbReference type="CDD" id="cd15482">
    <property type="entry name" value="Sialidase_non-viral"/>
    <property type="match status" value="1"/>
</dbReference>
<proteinExistence type="predicted"/>
<dbReference type="Proteomes" id="UP000004263">
    <property type="component" value="Unassembled WGS sequence"/>
</dbReference>
<dbReference type="PANTHER" id="PTHR43752:SF2">
    <property type="entry name" value="BNR_ASP-BOX REPEAT FAMILY PROTEIN"/>
    <property type="match status" value="1"/>
</dbReference>
<protein>
    <submittedName>
        <fullName evidence="2">BNR/Asp-box repeat protein</fullName>
    </submittedName>
</protein>
<keyword evidence="3" id="KW-1185">Reference proteome</keyword>
<gene>
    <name evidence="2" type="ORF">RED65_02403</name>
</gene>
<dbReference type="InterPro" id="IPR036278">
    <property type="entry name" value="Sialidase_sf"/>
</dbReference>
<sequence length="388" mass="43789">MKVPVKALSKRYALLPIIVLGVWLSLNKQQYSEPSFYFPEQVSAEADQPKLIETTATDGGTASVHSATAIELDNGNLLAMWYGGTREGHTDVSLYKAVFDQSKQAWIGHEKVLDRYDISQQLNRYIKKVGNPVLVKHPAGPVVLFYVTVSLGGWATSQVNMAVSYDDGQSWHSSKRLVTSPFINISTLVKNDAVIYQDGTIGITGYHELFGEFSEMIRVNLQGEVINKYRITDGDYTIQPTVIVQDPDHAVALIRDSSRHTEKVHYSKTSDGGKTWSDYEKLAVDNPNSAVYGFKDNKDRLWMLFNEATRQVEFPRNTMALAVSTDNGKTWTTKHYFENPGKDLNLNATYGYPWVTVTTSGDYHVFYTRDRESIVHHQFNQAWLEALL</sequence>
<accession>Q1MY76</accession>
<reference evidence="2 3" key="1">
    <citation type="submission" date="2006-03" db="EMBL/GenBank/DDBJ databases">
        <authorList>
            <person name="Pinhassi J."/>
            <person name="Pedros-Alio C."/>
            <person name="Ferriera S."/>
            <person name="Johnson J."/>
            <person name="Kravitz S."/>
            <person name="Halpern A."/>
            <person name="Remington K."/>
            <person name="Beeson K."/>
            <person name="Tran B."/>
            <person name="Rogers Y.-H."/>
            <person name="Friedman R."/>
            <person name="Venter J.C."/>
        </authorList>
    </citation>
    <scope>NUCLEOTIDE SEQUENCE [LARGE SCALE GENOMIC DNA]</scope>
    <source>
        <strain evidence="2 3">RED65</strain>
    </source>
</reference>
<dbReference type="STRING" id="207949.RED65_02403"/>
<name>Q1MY76_9GAMM</name>